<reference evidence="2" key="2">
    <citation type="submission" date="2015-08" db="EMBL/GenBank/DDBJ databases">
        <title>Complete DNA Sequence of Pseudomonas syringae pv. actinidiae, the Causal Agent of Kiwifruit Canker Disease.</title>
        <authorList>
            <person name="Rikkerink E.H.A."/>
            <person name="Fineran P.C."/>
        </authorList>
    </citation>
    <scope>NUCLEOTIDE SEQUENCE</scope>
    <source>
        <strain evidence="2">SkMP5</strain>
    </source>
</reference>
<accession>A0A0K8QMP2</accession>
<dbReference type="AlphaFoldDB" id="A0A0K8QMP2"/>
<evidence type="ECO:0000313" key="2">
    <source>
        <dbReference type="EMBL" id="GAP66160.1"/>
    </source>
</evidence>
<dbReference type="Pfam" id="PF13031">
    <property type="entry name" value="DUF3892"/>
    <property type="match status" value="1"/>
</dbReference>
<dbReference type="EMBL" id="DF970190">
    <property type="protein sequence ID" value="GAP66160.1"/>
    <property type="molecule type" value="Genomic_DNA"/>
</dbReference>
<evidence type="ECO:0000313" key="1">
    <source>
        <dbReference type="EMBL" id="GAN43645.1"/>
    </source>
</evidence>
<keyword evidence="3" id="KW-1185">Reference proteome</keyword>
<gene>
    <name evidence="1" type="ORF">MBSD_0154</name>
    <name evidence="2" type="ORF">MBSD_n1463</name>
</gene>
<name>A0A0K8QMP2_9GAMM</name>
<proteinExistence type="predicted"/>
<evidence type="ECO:0000313" key="3">
    <source>
        <dbReference type="Proteomes" id="UP000253740"/>
    </source>
</evidence>
<organism evidence="2">
    <name type="scientific">Mizugakiibacter sediminis</name>
    <dbReference type="NCBI Taxonomy" id="1475481"/>
    <lineage>
        <taxon>Bacteria</taxon>
        <taxon>Pseudomonadati</taxon>
        <taxon>Pseudomonadota</taxon>
        <taxon>Gammaproteobacteria</taxon>
        <taxon>Lysobacterales</taxon>
        <taxon>Rhodanobacteraceae</taxon>
        <taxon>Mizugakiibacter</taxon>
    </lineage>
</organism>
<dbReference type="Proteomes" id="UP000253740">
    <property type="component" value="Unassembled WGS sequence"/>
</dbReference>
<dbReference type="STRING" id="1475481.GCA_000953855_01488"/>
<dbReference type="EMBL" id="DF952378">
    <property type="protein sequence ID" value="GAN43645.1"/>
    <property type="molecule type" value="Genomic_DNA"/>
</dbReference>
<dbReference type="RefSeq" id="WP_082306549.1">
    <property type="nucleotide sequence ID" value="NZ_DF970190.1"/>
</dbReference>
<dbReference type="OrthoDB" id="826539at2"/>
<protein>
    <recommendedName>
        <fullName evidence="4">DUF3892 domain-containing protein</fullName>
    </recommendedName>
</protein>
<dbReference type="HOGENOM" id="CLU_159803_0_0_6"/>
<reference evidence="1" key="1">
    <citation type="submission" date="2015-03" db="EMBL/GenBank/DDBJ databases">
        <title>Draft genome sequence of Mizugakiibacter sediminis skMP5.</title>
        <authorList>
            <person name="Watanabe T."/>
            <person name="Kojima H."/>
            <person name="Fukui M."/>
        </authorList>
    </citation>
    <scope>NUCLEOTIDE SEQUENCE</scope>
    <source>
        <strain evidence="1">SkMP5</strain>
    </source>
</reference>
<sequence length="94" mass="10372">MSDHQVTCINKTNRSSAHERIHSIGGLNGDGTRWKLSQQEAIAGIESGKWRFWVSVNGKSVWVIVAVSATGHKYIKTQNDGEQPNNLLSLPECP</sequence>
<dbReference type="InterPro" id="IPR024997">
    <property type="entry name" value="DUF3892"/>
</dbReference>
<evidence type="ECO:0008006" key="4">
    <source>
        <dbReference type="Google" id="ProtNLM"/>
    </source>
</evidence>